<dbReference type="InterPro" id="IPR007627">
    <property type="entry name" value="RNA_pol_sigma70_r2"/>
</dbReference>
<feature type="domain" description="RNA polymerase sigma-70 region 2" evidence="5">
    <location>
        <begin position="23"/>
        <end position="90"/>
    </location>
</feature>
<dbReference type="PANTHER" id="PTHR43133:SF46">
    <property type="entry name" value="RNA POLYMERASE SIGMA-70 FACTOR ECF SUBFAMILY"/>
    <property type="match status" value="1"/>
</dbReference>
<gene>
    <name evidence="7" type="ORF">T190115A13A_80168</name>
</gene>
<evidence type="ECO:0000259" key="5">
    <source>
        <dbReference type="Pfam" id="PF04542"/>
    </source>
</evidence>
<comment type="caution">
    <text evidence="7">The sequence shown here is derived from an EMBL/GenBank/DDBJ whole genome shotgun (WGS) entry which is preliminary data.</text>
</comment>
<proteinExistence type="inferred from homology"/>
<dbReference type="InterPro" id="IPR036388">
    <property type="entry name" value="WH-like_DNA-bd_sf"/>
</dbReference>
<keyword evidence="3" id="KW-0731">Sigma factor</keyword>
<evidence type="ECO:0000256" key="2">
    <source>
        <dbReference type="ARBA" id="ARBA00023015"/>
    </source>
</evidence>
<reference evidence="7 8" key="1">
    <citation type="submission" date="2024-05" db="EMBL/GenBank/DDBJ databases">
        <authorList>
            <person name="Duchaud E."/>
        </authorList>
    </citation>
    <scope>NUCLEOTIDE SEQUENCE [LARGE SCALE GENOMIC DNA]</scope>
    <source>
        <strain evidence="7">Ena-SAMPLE-TAB-13-05-2024-13:56:06:370-140305</strain>
    </source>
</reference>
<dbReference type="PANTHER" id="PTHR43133">
    <property type="entry name" value="RNA POLYMERASE ECF-TYPE SIGMA FACTO"/>
    <property type="match status" value="1"/>
</dbReference>
<dbReference type="SUPFAM" id="SSF88946">
    <property type="entry name" value="Sigma2 domain of RNA polymerase sigma factors"/>
    <property type="match status" value="1"/>
</dbReference>
<evidence type="ECO:0000259" key="6">
    <source>
        <dbReference type="Pfam" id="PF08281"/>
    </source>
</evidence>
<dbReference type="InterPro" id="IPR014284">
    <property type="entry name" value="RNA_pol_sigma-70_dom"/>
</dbReference>
<dbReference type="Gene3D" id="1.10.10.10">
    <property type="entry name" value="Winged helix-like DNA-binding domain superfamily/Winged helix DNA-binding domain"/>
    <property type="match status" value="1"/>
</dbReference>
<evidence type="ECO:0000313" key="8">
    <source>
        <dbReference type="Proteomes" id="UP001497602"/>
    </source>
</evidence>
<dbReference type="InterPro" id="IPR013325">
    <property type="entry name" value="RNA_pol_sigma_r2"/>
</dbReference>
<dbReference type="EMBL" id="CAXJRC010000045">
    <property type="protein sequence ID" value="CAL2108593.1"/>
    <property type="molecule type" value="Genomic_DNA"/>
</dbReference>
<dbReference type="Proteomes" id="UP001497602">
    <property type="component" value="Unassembled WGS sequence"/>
</dbReference>
<evidence type="ECO:0000313" key="7">
    <source>
        <dbReference type="EMBL" id="CAL2108593.1"/>
    </source>
</evidence>
<dbReference type="NCBIfam" id="TIGR02937">
    <property type="entry name" value="sigma70-ECF"/>
    <property type="match status" value="1"/>
</dbReference>
<dbReference type="InterPro" id="IPR013249">
    <property type="entry name" value="RNA_pol_sigma70_r4_t2"/>
</dbReference>
<feature type="domain" description="RNA polymerase sigma factor 70 region 4 type 2" evidence="6">
    <location>
        <begin position="119"/>
        <end position="171"/>
    </location>
</feature>
<name>A0ABM9PS35_9FLAO</name>
<keyword evidence="4" id="KW-0804">Transcription</keyword>
<protein>
    <submittedName>
        <fullName evidence="7">RNA polymerase sigma-70 factor, ECF subfamily</fullName>
    </submittedName>
</protein>
<accession>A0ABM9PS35</accession>
<comment type="similarity">
    <text evidence="1">Belongs to the sigma-70 factor family. ECF subfamily.</text>
</comment>
<dbReference type="NCBIfam" id="TIGR02985">
    <property type="entry name" value="Sig70_bacteroi1"/>
    <property type="match status" value="1"/>
</dbReference>
<dbReference type="Pfam" id="PF08281">
    <property type="entry name" value="Sigma70_r4_2"/>
    <property type="match status" value="1"/>
</dbReference>
<keyword evidence="2" id="KW-0805">Transcription regulation</keyword>
<dbReference type="InterPro" id="IPR013324">
    <property type="entry name" value="RNA_pol_sigma_r3/r4-like"/>
</dbReference>
<dbReference type="Pfam" id="PF04542">
    <property type="entry name" value="Sigma70_r2"/>
    <property type="match status" value="1"/>
</dbReference>
<dbReference type="InterPro" id="IPR039425">
    <property type="entry name" value="RNA_pol_sigma-70-like"/>
</dbReference>
<evidence type="ECO:0000256" key="3">
    <source>
        <dbReference type="ARBA" id="ARBA00023082"/>
    </source>
</evidence>
<sequence length="179" mass="21237">MKNSLNITLNLLKENDAYAFEQLYSNYYERLCIYLLNFTSDKAIIEDIVQDTFVTLWTRRHFITINTSLKSYLYKTAYHKYIDTFRHKKRIDQALLNYYNDAIIEVLEIDESRQKEQIKQLDRCINKLPLKCKTVFINNKIAGKKYKEVANELGIATKTVERHISRAFAFLKDCIKITS</sequence>
<evidence type="ECO:0000256" key="1">
    <source>
        <dbReference type="ARBA" id="ARBA00010641"/>
    </source>
</evidence>
<dbReference type="RefSeq" id="WP_348707267.1">
    <property type="nucleotide sequence ID" value="NZ_CAXIYA010000040.1"/>
</dbReference>
<dbReference type="Gene3D" id="1.10.1740.10">
    <property type="match status" value="1"/>
</dbReference>
<evidence type="ECO:0000256" key="4">
    <source>
        <dbReference type="ARBA" id="ARBA00023163"/>
    </source>
</evidence>
<organism evidence="7 8">
    <name type="scientific">Tenacibaculum vairaonense</name>
    <dbReference type="NCBI Taxonomy" id="3137860"/>
    <lineage>
        <taxon>Bacteria</taxon>
        <taxon>Pseudomonadati</taxon>
        <taxon>Bacteroidota</taxon>
        <taxon>Flavobacteriia</taxon>
        <taxon>Flavobacteriales</taxon>
        <taxon>Flavobacteriaceae</taxon>
        <taxon>Tenacibaculum</taxon>
    </lineage>
</organism>
<dbReference type="InterPro" id="IPR014327">
    <property type="entry name" value="RNA_pol_sigma70_bacteroid"/>
</dbReference>
<dbReference type="SUPFAM" id="SSF88659">
    <property type="entry name" value="Sigma3 and sigma4 domains of RNA polymerase sigma factors"/>
    <property type="match status" value="1"/>
</dbReference>
<keyword evidence="8" id="KW-1185">Reference proteome</keyword>